<feature type="non-terminal residue" evidence="7">
    <location>
        <position position="109"/>
    </location>
</feature>
<evidence type="ECO:0000256" key="3">
    <source>
        <dbReference type="ARBA" id="ARBA00012756"/>
    </source>
</evidence>
<comment type="similarity">
    <text evidence="2">Belongs to the glycosyl hydrolase 2 family.</text>
</comment>
<dbReference type="InterPro" id="IPR008979">
    <property type="entry name" value="Galactose-bd-like_sf"/>
</dbReference>
<dbReference type="InterPro" id="IPR050347">
    <property type="entry name" value="Bact_Beta-galactosidase"/>
</dbReference>
<evidence type="ECO:0000256" key="5">
    <source>
        <dbReference type="ARBA" id="ARBA00023295"/>
    </source>
</evidence>
<comment type="catalytic activity">
    <reaction evidence="1">
        <text>Hydrolysis of terminal non-reducing beta-D-galactose residues in beta-D-galactosides.</text>
        <dbReference type="EC" id="3.2.1.23"/>
    </reaction>
</comment>
<dbReference type="InterPro" id="IPR006104">
    <property type="entry name" value="Glyco_hydro_2_N"/>
</dbReference>
<evidence type="ECO:0000313" key="7">
    <source>
        <dbReference type="EMBL" id="NYS68520.1"/>
    </source>
</evidence>
<protein>
    <recommendedName>
        <fullName evidence="3">beta-galactosidase</fullName>
        <ecNumber evidence="3">3.2.1.23</ecNumber>
    </recommendedName>
</protein>
<name>A0A853EIY6_9ACTO</name>
<organism evidence="7 8">
    <name type="scientific">Actinomyces bowdenii</name>
    <dbReference type="NCBI Taxonomy" id="131109"/>
    <lineage>
        <taxon>Bacteria</taxon>
        <taxon>Bacillati</taxon>
        <taxon>Actinomycetota</taxon>
        <taxon>Actinomycetes</taxon>
        <taxon>Actinomycetales</taxon>
        <taxon>Actinomycetaceae</taxon>
        <taxon>Actinomyces</taxon>
    </lineage>
</organism>
<proteinExistence type="inferred from homology"/>
<evidence type="ECO:0000313" key="8">
    <source>
        <dbReference type="Proteomes" id="UP000572528"/>
    </source>
</evidence>
<dbReference type="PANTHER" id="PTHR46323:SF2">
    <property type="entry name" value="BETA-GALACTOSIDASE"/>
    <property type="match status" value="1"/>
</dbReference>
<dbReference type="EC" id="3.2.1.23" evidence="3"/>
<evidence type="ECO:0000256" key="4">
    <source>
        <dbReference type="ARBA" id="ARBA00022801"/>
    </source>
</evidence>
<dbReference type="Gene3D" id="2.60.120.260">
    <property type="entry name" value="Galactose-binding domain-like"/>
    <property type="match status" value="1"/>
</dbReference>
<evidence type="ECO:0000259" key="6">
    <source>
        <dbReference type="Pfam" id="PF02837"/>
    </source>
</evidence>
<sequence>MIVPRHYEDLSVLHENTLPPRSYYLPASTAIVPGPQARDVSDRLQMLNGQWAFRYLPSIHDLTEPFWEPGAATEGFAPIPVPSTWQHLGYDHHQYTNVRYPIPLDPPSS</sequence>
<accession>A0A853EIY6</accession>
<keyword evidence="5" id="KW-0326">Glycosidase</keyword>
<comment type="caution">
    <text evidence="7">The sequence shown here is derived from an EMBL/GenBank/DDBJ whole genome shotgun (WGS) entry which is preliminary data.</text>
</comment>
<dbReference type="SUPFAM" id="SSF49785">
    <property type="entry name" value="Galactose-binding domain-like"/>
    <property type="match status" value="1"/>
</dbReference>
<dbReference type="PANTHER" id="PTHR46323">
    <property type="entry name" value="BETA-GALACTOSIDASE"/>
    <property type="match status" value="1"/>
</dbReference>
<dbReference type="EMBL" id="JACBXV010000022">
    <property type="protein sequence ID" value="NYS68520.1"/>
    <property type="molecule type" value="Genomic_DNA"/>
</dbReference>
<reference evidence="7 8" key="1">
    <citation type="submission" date="2020-07" db="EMBL/GenBank/DDBJ databases">
        <title>MOT database genomes.</title>
        <authorList>
            <person name="Joseph S."/>
            <person name="Aduse-Opoku J."/>
            <person name="Hashim A."/>
            <person name="Wade W."/>
            <person name="Curtis M."/>
        </authorList>
    </citation>
    <scope>NUCLEOTIDE SEQUENCE [LARGE SCALE GENOMIC DNA]</scope>
    <source>
        <strain evidence="7 8">WMus004</strain>
    </source>
</reference>
<dbReference type="Pfam" id="PF02837">
    <property type="entry name" value="Glyco_hydro_2_N"/>
    <property type="match status" value="1"/>
</dbReference>
<dbReference type="GO" id="GO:0005990">
    <property type="term" value="P:lactose catabolic process"/>
    <property type="evidence" value="ECO:0007669"/>
    <property type="project" value="TreeGrafter"/>
</dbReference>
<gene>
    <name evidence="7" type="ORF">HZZ05_03100</name>
</gene>
<dbReference type="Proteomes" id="UP000572528">
    <property type="component" value="Unassembled WGS sequence"/>
</dbReference>
<dbReference type="AlphaFoldDB" id="A0A853EIY6"/>
<evidence type="ECO:0000256" key="2">
    <source>
        <dbReference type="ARBA" id="ARBA00007401"/>
    </source>
</evidence>
<feature type="domain" description="Glycosyl hydrolases family 2 sugar binding" evidence="6">
    <location>
        <begin position="44"/>
        <end position="108"/>
    </location>
</feature>
<dbReference type="GO" id="GO:0009341">
    <property type="term" value="C:beta-galactosidase complex"/>
    <property type="evidence" value="ECO:0007669"/>
    <property type="project" value="TreeGrafter"/>
</dbReference>
<evidence type="ECO:0000256" key="1">
    <source>
        <dbReference type="ARBA" id="ARBA00001412"/>
    </source>
</evidence>
<keyword evidence="4" id="KW-0378">Hydrolase</keyword>
<dbReference type="GO" id="GO:0004565">
    <property type="term" value="F:beta-galactosidase activity"/>
    <property type="evidence" value="ECO:0007669"/>
    <property type="project" value="UniProtKB-EC"/>
</dbReference>